<organism evidence="2 3">
    <name type="scientific">Rhodanobacter ginsenosidimutans</name>
    <dbReference type="NCBI Taxonomy" id="490571"/>
    <lineage>
        <taxon>Bacteria</taxon>
        <taxon>Pseudomonadati</taxon>
        <taxon>Pseudomonadota</taxon>
        <taxon>Gammaproteobacteria</taxon>
        <taxon>Lysobacterales</taxon>
        <taxon>Rhodanobacteraceae</taxon>
        <taxon>Rhodanobacter</taxon>
    </lineage>
</organism>
<evidence type="ECO:0000256" key="1">
    <source>
        <dbReference type="SAM" id="Phobius"/>
    </source>
</evidence>
<dbReference type="RefSeq" id="WP_377338979.1">
    <property type="nucleotide sequence ID" value="NZ_JALBWS010000014.1"/>
</dbReference>
<sequence>MIRTILPTTPEVVRSRSVRRGPARLRGFSLIELMVSMVLGLLVVAGLINLFVANRKAYQIQSGNNYLQENLRIASDRVGWSLRMADFWGGNKSSAVVVSAGSTVTKKGDCDGAWATAVAPGSNGAGAVFGYDGADAFPLDAACIGGEDNYVKGSDVLVLRYAEPDVLSPGPAASSAAPAEAATISDNPDQIFLLSVPGSTAQLFAGTVPGAGGNNSLRRYVHPYQIDMYYLRPCNVPVGSICNAAADGGMPVPTLMRMHLQSDGTFISEPVVDGIEQLNFEFGVATSANDMVPEYARATKVTNDSNWGNVVSVRVSVVAVNAVRDVSVPHIGTYTLGTLEACKYTINRDAAPTTTDCEDFTPFGGDKASQFVRASQQFVVQLRNRIRG</sequence>
<comment type="caution">
    <text evidence="2">The sequence shown here is derived from an EMBL/GenBank/DDBJ whole genome shotgun (WGS) entry which is preliminary data.</text>
</comment>
<dbReference type="Pfam" id="PF16074">
    <property type="entry name" value="PilW"/>
    <property type="match status" value="1"/>
</dbReference>
<keyword evidence="3" id="KW-1185">Reference proteome</keyword>
<dbReference type="InterPro" id="IPR032092">
    <property type="entry name" value="PilW"/>
</dbReference>
<keyword evidence="1" id="KW-1133">Transmembrane helix</keyword>
<name>A0ABW0JVF5_9GAMM</name>
<accession>A0ABW0JVF5</accession>
<evidence type="ECO:0000313" key="3">
    <source>
        <dbReference type="Proteomes" id="UP001596018"/>
    </source>
</evidence>
<dbReference type="PROSITE" id="PS00409">
    <property type="entry name" value="PROKAR_NTER_METHYL"/>
    <property type="match status" value="1"/>
</dbReference>
<protein>
    <submittedName>
        <fullName evidence="2">PilW family protein</fullName>
    </submittedName>
</protein>
<dbReference type="Proteomes" id="UP001596018">
    <property type="component" value="Unassembled WGS sequence"/>
</dbReference>
<dbReference type="InterPro" id="IPR012902">
    <property type="entry name" value="N_methyl_site"/>
</dbReference>
<dbReference type="EMBL" id="JBHSMM010000001">
    <property type="protein sequence ID" value="MFC5439500.1"/>
    <property type="molecule type" value="Genomic_DNA"/>
</dbReference>
<dbReference type="NCBIfam" id="TIGR02532">
    <property type="entry name" value="IV_pilin_GFxxxE"/>
    <property type="match status" value="1"/>
</dbReference>
<feature type="transmembrane region" description="Helical" evidence="1">
    <location>
        <begin position="30"/>
        <end position="52"/>
    </location>
</feature>
<reference evidence="3" key="1">
    <citation type="journal article" date="2019" name="Int. J. Syst. Evol. Microbiol.">
        <title>The Global Catalogue of Microorganisms (GCM) 10K type strain sequencing project: providing services to taxonomists for standard genome sequencing and annotation.</title>
        <authorList>
            <consortium name="The Broad Institute Genomics Platform"/>
            <consortium name="The Broad Institute Genome Sequencing Center for Infectious Disease"/>
            <person name="Wu L."/>
            <person name="Ma J."/>
        </authorList>
    </citation>
    <scope>NUCLEOTIDE SEQUENCE [LARGE SCALE GENOMIC DNA]</scope>
    <source>
        <strain evidence="3">KACC 12822</strain>
    </source>
</reference>
<evidence type="ECO:0000313" key="2">
    <source>
        <dbReference type="EMBL" id="MFC5439500.1"/>
    </source>
</evidence>
<proteinExistence type="predicted"/>
<gene>
    <name evidence="2" type="ORF">ACFPK0_05675</name>
</gene>
<dbReference type="Pfam" id="PF07963">
    <property type="entry name" value="N_methyl"/>
    <property type="match status" value="1"/>
</dbReference>
<keyword evidence="1" id="KW-0472">Membrane</keyword>
<keyword evidence="1" id="KW-0812">Transmembrane</keyword>